<dbReference type="AlphaFoldDB" id="A0A023BQA9"/>
<dbReference type="eggNOG" id="COG2273">
    <property type="taxonomic scope" value="Bacteria"/>
</dbReference>
<evidence type="ECO:0000313" key="3">
    <source>
        <dbReference type="Proteomes" id="UP000023541"/>
    </source>
</evidence>
<reference evidence="2 3" key="1">
    <citation type="submission" date="2014-04" db="EMBL/GenBank/DDBJ databases">
        <title>Aquimarina sp. 22II-S11-z7 Genome Sequencing.</title>
        <authorList>
            <person name="Lai Q."/>
        </authorList>
    </citation>
    <scope>NUCLEOTIDE SEQUENCE [LARGE SCALE GENOMIC DNA]</scope>
    <source>
        <strain evidence="2 3">22II-S11-z7</strain>
    </source>
</reference>
<dbReference type="STRING" id="1317122.ATO12_24905"/>
<proteinExistence type="predicted"/>
<dbReference type="CDD" id="cd00161">
    <property type="entry name" value="beta-trefoil_Ricin-like"/>
    <property type="match status" value="1"/>
</dbReference>
<dbReference type="Proteomes" id="UP000023541">
    <property type="component" value="Unassembled WGS sequence"/>
</dbReference>
<dbReference type="Gene3D" id="2.80.10.50">
    <property type="match status" value="2"/>
</dbReference>
<dbReference type="SUPFAM" id="SSF50370">
    <property type="entry name" value="Ricin B-like lectins"/>
    <property type="match status" value="1"/>
</dbReference>
<dbReference type="InterPro" id="IPR035992">
    <property type="entry name" value="Ricin_B-like_lectins"/>
</dbReference>
<sequence length="339" mass="39063">MKTLFIVQLIILILSITNLNAQSEGKYYIESEFEDKYLDVELHTSKNGTPLNLSRGSNGITQRFNLEDAGNGYFYIKSDLEKYVHIENNSSNSNAKVVLWEGKGDTNTKWKFHDIGDGYYSIQSKKGTYMINQWGKRTDGTRIVMWKRYGSAWKLKTIEKGEKVNQLIRIRVSNMSFESFHNNDCSRLQGSLIVRIKNIDNSEYYNPTKNTLAPSVNYVGDYNSNLLLFNGTLNKDYHKRNINKLNNYAHNVDFIVNLNDYISGKLQLELFSSIWGCHKTCDLCSGYHCKVRYNEIRFISGYARRSTTLKMKPHSSSNFVIKAQDGHQIKGKISMTNLN</sequence>
<dbReference type="OrthoDB" id="2582440at2"/>
<comment type="caution">
    <text evidence="2">The sequence shown here is derived from an EMBL/GenBank/DDBJ whole genome shotgun (WGS) entry which is preliminary data.</text>
</comment>
<name>A0A023BQA9_9FLAO</name>
<dbReference type="InterPro" id="IPR000772">
    <property type="entry name" value="Ricin_B_lectin"/>
</dbReference>
<protein>
    <recommendedName>
        <fullName evidence="1">Ricin B lectin domain-containing protein</fullName>
    </recommendedName>
</protein>
<dbReference type="EMBL" id="AQRA01000009">
    <property type="protein sequence ID" value="EZH72176.1"/>
    <property type="molecule type" value="Genomic_DNA"/>
</dbReference>
<evidence type="ECO:0000313" key="2">
    <source>
        <dbReference type="EMBL" id="EZH72176.1"/>
    </source>
</evidence>
<dbReference type="Pfam" id="PF14200">
    <property type="entry name" value="RicinB_lectin_2"/>
    <property type="match status" value="1"/>
</dbReference>
<gene>
    <name evidence="2" type="ORF">ATO12_24905</name>
</gene>
<accession>A0A023BQA9</accession>
<keyword evidence="3" id="KW-1185">Reference proteome</keyword>
<evidence type="ECO:0000259" key="1">
    <source>
        <dbReference type="Pfam" id="PF14200"/>
    </source>
</evidence>
<organism evidence="2 3">
    <name type="scientific">Aquimarina atlantica</name>
    <dbReference type="NCBI Taxonomy" id="1317122"/>
    <lineage>
        <taxon>Bacteria</taxon>
        <taxon>Pseudomonadati</taxon>
        <taxon>Bacteroidota</taxon>
        <taxon>Flavobacteriia</taxon>
        <taxon>Flavobacteriales</taxon>
        <taxon>Flavobacteriaceae</taxon>
        <taxon>Aquimarina</taxon>
    </lineage>
</organism>
<feature type="domain" description="Ricin B lectin" evidence="1">
    <location>
        <begin position="62"/>
        <end position="146"/>
    </location>
</feature>
<dbReference type="RefSeq" id="WP_034245742.1">
    <property type="nucleotide sequence ID" value="NZ_AQRA01000009.1"/>
</dbReference>